<proteinExistence type="predicted"/>
<comment type="caution">
    <text evidence="2">The sequence shown here is derived from an EMBL/GenBank/DDBJ whole genome shotgun (WGS) entry which is preliminary data.</text>
</comment>
<feature type="domain" description="MULE transposase" evidence="1">
    <location>
        <begin position="3"/>
        <end position="59"/>
    </location>
</feature>
<dbReference type="PANTHER" id="PTHR47718">
    <property type="entry name" value="OS01G0519700 PROTEIN"/>
    <property type="match status" value="1"/>
</dbReference>
<evidence type="ECO:0000259" key="1">
    <source>
        <dbReference type="Pfam" id="PF10551"/>
    </source>
</evidence>
<dbReference type="Proteomes" id="UP000789396">
    <property type="component" value="Unassembled WGS sequence"/>
</dbReference>
<dbReference type="EMBL" id="CAJVPZ010090477">
    <property type="protein sequence ID" value="CAG8814878.1"/>
    <property type="molecule type" value="Genomic_DNA"/>
</dbReference>
<keyword evidence="3" id="KW-1185">Reference proteome</keyword>
<dbReference type="AlphaFoldDB" id="A0A9N9PF03"/>
<dbReference type="InterPro" id="IPR018289">
    <property type="entry name" value="MULE_transposase_dom"/>
</dbReference>
<sequence>VCDETVSTYEWVLEQTKHATGNLQPKTLFTDADPAMQVAISNQYPRTIVRHCAFHIRQNLIKKVKPKLQSKWDTFINDFYVMRNSLTSTAFERCWTNLINKYPEVQKYFELELRLKDEAKYSRWQEFRNMNPTTGIPR</sequence>
<organism evidence="2 3">
    <name type="scientific">Racocetra fulgida</name>
    <dbReference type="NCBI Taxonomy" id="60492"/>
    <lineage>
        <taxon>Eukaryota</taxon>
        <taxon>Fungi</taxon>
        <taxon>Fungi incertae sedis</taxon>
        <taxon>Mucoromycota</taxon>
        <taxon>Glomeromycotina</taxon>
        <taxon>Glomeromycetes</taxon>
        <taxon>Diversisporales</taxon>
        <taxon>Gigasporaceae</taxon>
        <taxon>Racocetra</taxon>
    </lineage>
</organism>
<feature type="non-terminal residue" evidence="2">
    <location>
        <position position="1"/>
    </location>
</feature>
<dbReference type="OrthoDB" id="2445863at2759"/>
<reference evidence="2" key="1">
    <citation type="submission" date="2021-06" db="EMBL/GenBank/DDBJ databases">
        <authorList>
            <person name="Kallberg Y."/>
            <person name="Tangrot J."/>
            <person name="Rosling A."/>
        </authorList>
    </citation>
    <scope>NUCLEOTIDE SEQUENCE</scope>
    <source>
        <strain evidence="2">IN212</strain>
    </source>
</reference>
<accession>A0A9N9PF03</accession>
<dbReference type="Pfam" id="PF10551">
    <property type="entry name" value="MULE"/>
    <property type="match status" value="1"/>
</dbReference>
<protein>
    <submittedName>
        <fullName evidence="2">16831_t:CDS:1</fullName>
    </submittedName>
</protein>
<evidence type="ECO:0000313" key="3">
    <source>
        <dbReference type="Proteomes" id="UP000789396"/>
    </source>
</evidence>
<feature type="non-terminal residue" evidence="2">
    <location>
        <position position="138"/>
    </location>
</feature>
<evidence type="ECO:0000313" key="2">
    <source>
        <dbReference type="EMBL" id="CAG8814878.1"/>
    </source>
</evidence>
<gene>
    <name evidence="2" type="ORF">RFULGI_LOCUS19145</name>
</gene>
<name>A0A9N9PF03_9GLOM</name>